<evidence type="ECO:0000313" key="4">
    <source>
        <dbReference type="Proteomes" id="UP000253664"/>
    </source>
</evidence>
<dbReference type="OrthoDB" id="3358048at2759"/>
<keyword evidence="2" id="KW-0812">Transmembrane</keyword>
<proteinExistence type="predicted"/>
<keyword evidence="4" id="KW-1185">Reference proteome</keyword>
<accession>A0A367LQ11</accession>
<sequence>MPPQKARLRRPFHPPDSDSDSDSQPDALDEQEQEAVIFRLVEANAARNRLFLKILLALPLLASIPYITLLPSLLALLSLTSLFATAFLLHRLPPQETGIPLLDQWASLSRQRHPLAPSYKSPLETYLPSLNAVAAVLLVFMGFLSDRRAQGSLAWIGAGNLPAIVYLAVLLAKYVMAGVDPEGELSALKYNYKGA</sequence>
<dbReference type="AlphaFoldDB" id="A0A367LQ11"/>
<comment type="caution">
    <text evidence="3">The sequence shown here is derived from an EMBL/GenBank/DDBJ whole genome shotgun (WGS) entry which is preliminary data.</text>
</comment>
<keyword evidence="2" id="KW-1133">Transmembrane helix</keyword>
<feature type="transmembrane region" description="Helical" evidence="2">
    <location>
        <begin position="54"/>
        <end position="84"/>
    </location>
</feature>
<feature type="region of interest" description="Disordered" evidence="1">
    <location>
        <begin position="1"/>
        <end position="28"/>
    </location>
</feature>
<protein>
    <submittedName>
        <fullName evidence="3">Uncharacterized protein</fullName>
    </submittedName>
</protein>
<dbReference type="EMBL" id="LKCN02000001">
    <property type="protein sequence ID" value="RCI16491.1"/>
    <property type="molecule type" value="Genomic_DNA"/>
</dbReference>
<feature type="transmembrane region" description="Helical" evidence="2">
    <location>
        <begin position="126"/>
        <end position="144"/>
    </location>
</feature>
<feature type="compositionally biased region" description="Basic residues" evidence="1">
    <location>
        <begin position="1"/>
        <end position="12"/>
    </location>
</feature>
<gene>
    <name evidence="3" type="ORF">L249_3270</name>
</gene>
<evidence type="ECO:0000256" key="2">
    <source>
        <dbReference type="SAM" id="Phobius"/>
    </source>
</evidence>
<feature type="compositionally biased region" description="Acidic residues" evidence="1">
    <location>
        <begin position="17"/>
        <end position="28"/>
    </location>
</feature>
<name>A0A367LQ11_9HYPO</name>
<keyword evidence="2" id="KW-0472">Membrane</keyword>
<feature type="transmembrane region" description="Helical" evidence="2">
    <location>
        <begin position="153"/>
        <end position="176"/>
    </location>
</feature>
<organism evidence="3 4">
    <name type="scientific">Ophiocordyceps polyrhachis-furcata BCC 54312</name>
    <dbReference type="NCBI Taxonomy" id="1330021"/>
    <lineage>
        <taxon>Eukaryota</taxon>
        <taxon>Fungi</taxon>
        <taxon>Dikarya</taxon>
        <taxon>Ascomycota</taxon>
        <taxon>Pezizomycotina</taxon>
        <taxon>Sordariomycetes</taxon>
        <taxon>Hypocreomycetidae</taxon>
        <taxon>Hypocreales</taxon>
        <taxon>Ophiocordycipitaceae</taxon>
        <taxon>Ophiocordyceps</taxon>
    </lineage>
</organism>
<dbReference type="Proteomes" id="UP000253664">
    <property type="component" value="Unassembled WGS sequence"/>
</dbReference>
<evidence type="ECO:0000256" key="1">
    <source>
        <dbReference type="SAM" id="MobiDB-lite"/>
    </source>
</evidence>
<reference evidence="3 4" key="1">
    <citation type="journal article" date="2015" name="BMC Genomics">
        <title>Insights from the genome of Ophiocordyceps polyrhachis-furcata to pathogenicity and host specificity in insect fungi.</title>
        <authorList>
            <person name="Wichadakul D."/>
            <person name="Kobmoo N."/>
            <person name="Ingsriswang S."/>
            <person name="Tangphatsornruang S."/>
            <person name="Chantasingh D."/>
            <person name="Luangsa-ard J.J."/>
            <person name="Eurwilaichitr L."/>
        </authorList>
    </citation>
    <scope>NUCLEOTIDE SEQUENCE [LARGE SCALE GENOMIC DNA]</scope>
    <source>
        <strain evidence="3 4">BCC 54312</strain>
    </source>
</reference>
<evidence type="ECO:0000313" key="3">
    <source>
        <dbReference type="EMBL" id="RCI16491.1"/>
    </source>
</evidence>